<dbReference type="AlphaFoldDB" id="A0A8H7TV55"/>
<evidence type="ECO:0000313" key="2">
    <source>
        <dbReference type="Proteomes" id="UP000639403"/>
    </source>
</evidence>
<reference evidence="1" key="1">
    <citation type="submission" date="2020-11" db="EMBL/GenBank/DDBJ databases">
        <authorList>
            <person name="Koelle M."/>
            <person name="Horta M.A.C."/>
            <person name="Nowrousian M."/>
            <person name="Ohm R.A."/>
            <person name="Benz P."/>
            <person name="Pilgard A."/>
        </authorList>
    </citation>
    <scope>NUCLEOTIDE SEQUENCE</scope>
    <source>
        <strain evidence="1">FPRL280</strain>
    </source>
</reference>
<protein>
    <submittedName>
        <fullName evidence="1">Uncharacterized protein</fullName>
    </submittedName>
</protein>
<name>A0A8H7TV55_9APHY</name>
<sequence length="42" mass="4584">MTNSKLREEKRVALAMSLDPSHGMAFCAQDPATATRSSFTPE</sequence>
<accession>A0A8H7TV55</accession>
<dbReference type="EMBL" id="JADOXO010001479">
    <property type="protein sequence ID" value="KAF9795704.1"/>
    <property type="molecule type" value="Genomic_DNA"/>
</dbReference>
<organism evidence="1 2">
    <name type="scientific">Rhodonia placenta</name>
    <dbReference type="NCBI Taxonomy" id="104341"/>
    <lineage>
        <taxon>Eukaryota</taxon>
        <taxon>Fungi</taxon>
        <taxon>Dikarya</taxon>
        <taxon>Basidiomycota</taxon>
        <taxon>Agaricomycotina</taxon>
        <taxon>Agaricomycetes</taxon>
        <taxon>Polyporales</taxon>
        <taxon>Adustoporiaceae</taxon>
        <taxon>Rhodonia</taxon>
    </lineage>
</organism>
<reference evidence="1" key="2">
    <citation type="journal article" name="Front. Microbiol.">
        <title>Degradative Capacity of Two Strains of Rhodonia placenta: From Phenotype to Genotype.</title>
        <authorList>
            <person name="Kolle M."/>
            <person name="Horta M.A.C."/>
            <person name="Nowrousian M."/>
            <person name="Ohm R.A."/>
            <person name="Benz J.P."/>
            <person name="Pilgard A."/>
        </authorList>
    </citation>
    <scope>NUCLEOTIDE SEQUENCE</scope>
    <source>
        <strain evidence="1">FPRL280</strain>
    </source>
</reference>
<gene>
    <name evidence="1" type="ORF">IEO21_11079</name>
</gene>
<proteinExistence type="predicted"/>
<evidence type="ECO:0000313" key="1">
    <source>
        <dbReference type="EMBL" id="KAF9795704.1"/>
    </source>
</evidence>
<dbReference type="Proteomes" id="UP000639403">
    <property type="component" value="Unassembled WGS sequence"/>
</dbReference>
<comment type="caution">
    <text evidence="1">The sequence shown here is derived from an EMBL/GenBank/DDBJ whole genome shotgun (WGS) entry which is preliminary data.</text>
</comment>